<keyword evidence="9" id="KW-1185">Reference proteome</keyword>
<dbReference type="InterPro" id="IPR001764">
    <property type="entry name" value="Glyco_hydro_3_N"/>
</dbReference>
<dbReference type="GO" id="GO:0031222">
    <property type="term" value="P:arabinan catabolic process"/>
    <property type="evidence" value="ECO:0007669"/>
    <property type="project" value="TreeGrafter"/>
</dbReference>
<keyword evidence="2" id="KW-0732">Signal</keyword>
<dbReference type="InterPro" id="IPR026891">
    <property type="entry name" value="Fn3-like"/>
</dbReference>
<dbReference type="Proteomes" id="UP000294739">
    <property type="component" value="Unassembled WGS sequence"/>
</dbReference>
<comment type="function">
    <text evidence="4">Catalyzes the hydrolysis of a non-reducing terminal alpha-L-arabinopyranosidic linkage in ginsenoside Rb2 (alpha-L-arabinopyranosyl-(1-&gt;6)-alpha-D-glucopyranosyl) to release alpha-D-glucopyranosyl (Rd). It is not able to hydrolyze alpha-L-arabinofuranosyl-(1-&gt;6)-alpha-D-glucopyranosyl (Rc).</text>
</comment>
<feature type="domain" description="Fibronectin type III-like" evidence="7">
    <location>
        <begin position="647"/>
        <end position="716"/>
    </location>
</feature>
<dbReference type="PANTHER" id="PTHR42721">
    <property type="entry name" value="SUGAR HYDROLASE-RELATED"/>
    <property type="match status" value="1"/>
</dbReference>
<evidence type="ECO:0000256" key="3">
    <source>
        <dbReference type="ARBA" id="ARBA00022801"/>
    </source>
</evidence>
<dbReference type="GO" id="GO:0008422">
    <property type="term" value="F:beta-glucosidase activity"/>
    <property type="evidence" value="ECO:0007669"/>
    <property type="project" value="UniProtKB-ARBA"/>
</dbReference>
<dbReference type="InterPro" id="IPR002772">
    <property type="entry name" value="Glyco_hydro_3_C"/>
</dbReference>
<dbReference type="GO" id="GO:0046556">
    <property type="term" value="F:alpha-L-arabinofuranosidase activity"/>
    <property type="evidence" value="ECO:0007669"/>
    <property type="project" value="TreeGrafter"/>
</dbReference>
<dbReference type="GO" id="GO:0009044">
    <property type="term" value="F:xylan 1,4-beta-xylosidase activity"/>
    <property type="evidence" value="ECO:0007669"/>
    <property type="project" value="InterPro"/>
</dbReference>
<sequence>MSDLPLYRDPAAKPAERVDDLLARMTPAEKGQQLQMLDRSWGDGESFLRDGRFDPATAAANLGPDGHGSLSQRQDDASPHAYAESSNAVQRYLAEHTRLGIPALFIGETLHGLVGPAGTTVFPQAIGLAASWNPELLEQVGLATAREARAVGTHVGLSPVLDVCRDPRWGRLEETYGEDPFLVSRLGVAMVRGLQGGDGAGPGLVATVKHFAGHGAPQGGRDSAPSGHGREFLREFALPPFEAAVREAGAGGVMAAYSDWCYVPCNASHELLTEILRDEWGFGGFVIEDMGAIGFLHTAHAVAADTADAAVQALRAGVDQSFASALGPPVVDAVRAGVLDEEVLDRAVRRVLRTKVELGLFEDPYVDATTADAVCDSPEHRALAREAARQSVVLLQNDGTLPLRADLGTIAVIGPNAGVAETGDYSGRNPDLVTPLAGIGARAGTGTAVLYTEGCPVVDQPPDDAGIAAAARIAARADVAVVVVGGSAATSGEIRDAGELDLTGRQDELIRAVHATGTPVVLVHIGGRPNTMEWAFDHVAAAVAAWNPGEEGGSALADVLFGDVAPSGKLPVQWPAATAQLPSTYDYMHTGRDERGRYVNTPVAPRFPFGHGLSYTTFEYGEVGVEVGQDVTVTVEVTNTGDRDGVEVAQLYLRDLVASLKRPMRQLKAFRRVTLRAGEARRVVFTLSRDDLAFWNAAGERVVEPGEFAVMVGGDSTTTNEARFDLP</sequence>
<dbReference type="RefSeq" id="WP_131895102.1">
    <property type="nucleotide sequence ID" value="NZ_SMKZ01000016.1"/>
</dbReference>
<evidence type="ECO:0000259" key="7">
    <source>
        <dbReference type="SMART" id="SM01217"/>
    </source>
</evidence>
<dbReference type="EMBL" id="SMKZ01000016">
    <property type="protein sequence ID" value="TDE09891.1"/>
    <property type="molecule type" value="Genomic_DNA"/>
</dbReference>
<dbReference type="PANTHER" id="PTHR42721:SF3">
    <property type="entry name" value="BETA-D-XYLOSIDASE 5-RELATED"/>
    <property type="match status" value="1"/>
</dbReference>
<evidence type="ECO:0000313" key="9">
    <source>
        <dbReference type="Proteomes" id="UP000294739"/>
    </source>
</evidence>
<dbReference type="Gene3D" id="3.40.50.1700">
    <property type="entry name" value="Glycoside hydrolase family 3 C-terminal domain"/>
    <property type="match status" value="1"/>
</dbReference>
<reference evidence="8 9" key="1">
    <citation type="submission" date="2019-03" db="EMBL/GenBank/DDBJ databases">
        <title>Draft genome sequences of novel Actinobacteria.</title>
        <authorList>
            <person name="Sahin N."/>
            <person name="Ay H."/>
            <person name="Saygin H."/>
        </authorList>
    </citation>
    <scope>NUCLEOTIDE SEQUENCE [LARGE SCALE GENOMIC DNA]</scope>
    <source>
        <strain evidence="8 9">5K138</strain>
    </source>
</reference>
<protein>
    <recommendedName>
        <fullName evidence="5">Exo-alpha-(1-&gt;6)-L-arabinopyranosidase</fullName>
    </recommendedName>
</protein>
<keyword evidence="3" id="KW-0378">Hydrolase</keyword>
<dbReference type="SUPFAM" id="SSF51445">
    <property type="entry name" value="(Trans)glycosidases"/>
    <property type="match status" value="1"/>
</dbReference>
<dbReference type="InterPro" id="IPR036962">
    <property type="entry name" value="Glyco_hydro_3_N_sf"/>
</dbReference>
<gene>
    <name evidence="8" type="ORF">E1269_13020</name>
</gene>
<dbReference type="InterPro" id="IPR017853">
    <property type="entry name" value="GH"/>
</dbReference>
<evidence type="ECO:0000256" key="5">
    <source>
        <dbReference type="ARBA" id="ARBA00074219"/>
    </source>
</evidence>
<evidence type="ECO:0000313" key="8">
    <source>
        <dbReference type="EMBL" id="TDE09891.1"/>
    </source>
</evidence>
<dbReference type="Pfam" id="PF01915">
    <property type="entry name" value="Glyco_hydro_3_C"/>
    <property type="match status" value="1"/>
</dbReference>
<dbReference type="Gene3D" id="3.20.20.300">
    <property type="entry name" value="Glycoside hydrolase, family 3, N-terminal domain"/>
    <property type="match status" value="1"/>
</dbReference>
<dbReference type="Pfam" id="PF14310">
    <property type="entry name" value="Fn3-like"/>
    <property type="match status" value="1"/>
</dbReference>
<dbReference type="OrthoDB" id="3304319at2"/>
<dbReference type="SMART" id="SM01217">
    <property type="entry name" value="Fn3_like"/>
    <property type="match status" value="1"/>
</dbReference>
<dbReference type="Pfam" id="PF00933">
    <property type="entry name" value="Glyco_hydro_3"/>
    <property type="match status" value="1"/>
</dbReference>
<dbReference type="Gene3D" id="2.60.40.10">
    <property type="entry name" value="Immunoglobulins"/>
    <property type="match status" value="1"/>
</dbReference>
<dbReference type="GO" id="GO:0045493">
    <property type="term" value="P:xylan catabolic process"/>
    <property type="evidence" value="ECO:0007669"/>
    <property type="project" value="InterPro"/>
</dbReference>
<feature type="region of interest" description="Disordered" evidence="6">
    <location>
        <begin position="55"/>
        <end position="83"/>
    </location>
</feature>
<dbReference type="InParanoid" id="A0A4R5DDH3"/>
<evidence type="ECO:0000256" key="1">
    <source>
        <dbReference type="ARBA" id="ARBA00005336"/>
    </source>
</evidence>
<evidence type="ECO:0000256" key="2">
    <source>
        <dbReference type="ARBA" id="ARBA00022729"/>
    </source>
</evidence>
<dbReference type="FunCoup" id="A0A4R5DDH3">
    <property type="interactions" value="68"/>
</dbReference>
<dbReference type="InterPro" id="IPR036881">
    <property type="entry name" value="Glyco_hydro_3_C_sf"/>
</dbReference>
<dbReference type="InterPro" id="IPR044993">
    <property type="entry name" value="BXL"/>
</dbReference>
<accession>A0A4R5DDH3</accession>
<comment type="similarity">
    <text evidence="1">Belongs to the glycosyl hydrolase 3 family.</text>
</comment>
<name>A0A4R5DDH3_9ACTN</name>
<dbReference type="AlphaFoldDB" id="A0A4R5DDH3"/>
<comment type="caution">
    <text evidence="8">The sequence shown here is derived from an EMBL/GenBank/DDBJ whole genome shotgun (WGS) entry which is preliminary data.</text>
</comment>
<organism evidence="8 9">
    <name type="scientific">Jiangella asiatica</name>
    <dbReference type="NCBI Taxonomy" id="2530372"/>
    <lineage>
        <taxon>Bacteria</taxon>
        <taxon>Bacillati</taxon>
        <taxon>Actinomycetota</taxon>
        <taxon>Actinomycetes</taxon>
        <taxon>Jiangellales</taxon>
        <taxon>Jiangellaceae</taxon>
        <taxon>Jiangella</taxon>
    </lineage>
</organism>
<dbReference type="FunFam" id="2.60.40.10:FF:000495">
    <property type="entry name" value="Periplasmic beta-glucosidase"/>
    <property type="match status" value="1"/>
</dbReference>
<evidence type="ECO:0000256" key="6">
    <source>
        <dbReference type="SAM" id="MobiDB-lite"/>
    </source>
</evidence>
<proteinExistence type="inferred from homology"/>
<evidence type="ECO:0000256" key="4">
    <source>
        <dbReference type="ARBA" id="ARBA00058905"/>
    </source>
</evidence>
<dbReference type="SUPFAM" id="SSF52279">
    <property type="entry name" value="Beta-D-glucan exohydrolase, C-terminal domain"/>
    <property type="match status" value="1"/>
</dbReference>
<dbReference type="PRINTS" id="PR00133">
    <property type="entry name" value="GLHYDRLASE3"/>
</dbReference>
<dbReference type="InterPro" id="IPR013783">
    <property type="entry name" value="Ig-like_fold"/>
</dbReference>